<evidence type="ECO:0000259" key="4">
    <source>
        <dbReference type="Pfam" id="PF18443"/>
    </source>
</evidence>
<name>A0A7W2I7X4_9BURK</name>
<organism evidence="5 6">
    <name type="scientific">Rugamonas fusca</name>
    <dbReference type="NCBI Taxonomy" id="2758568"/>
    <lineage>
        <taxon>Bacteria</taxon>
        <taxon>Pseudomonadati</taxon>
        <taxon>Pseudomonadota</taxon>
        <taxon>Betaproteobacteria</taxon>
        <taxon>Burkholderiales</taxon>
        <taxon>Oxalobacteraceae</taxon>
        <taxon>Telluria group</taxon>
        <taxon>Rugamonas</taxon>
    </lineage>
</organism>
<feature type="region of interest" description="Disordered" evidence="1">
    <location>
        <begin position="426"/>
        <end position="448"/>
    </location>
</feature>
<evidence type="ECO:0000259" key="3">
    <source>
        <dbReference type="Pfam" id="PF18426"/>
    </source>
</evidence>
<evidence type="ECO:0000256" key="1">
    <source>
        <dbReference type="SAM" id="MobiDB-lite"/>
    </source>
</evidence>
<reference evidence="5 6" key="1">
    <citation type="submission" date="2020-07" db="EMBL/GenBank/DDBJ databases">
        <title>Novel species isolated from subtropical streams in China.</title>
        <authorList>
            <person name="Lu H."/>
        </authorList>
    </citation>
    <scope>NUCLEOTIDE SEQUENCE [LARGE SCALE GENOMIC DNA]</scope>
    <source>
        <strain evidence="5 6">FT3S</strain>
    </source>
</reference>
<protein>
    <recommendedName>
        <fullName evidence="7">Tle cognate immunity protein 4 C-terminal domain-containing protein</fullName>
    </recommendedName>
</protein>
<feature type="domain" description="Tle cognate immunity protein 4 N-terminal" evidence="4">
    <location>
        <begin position="32"/>
        <end position="136"/>
    </location>
</feature>
<accession>A0A7W2I7X4</accession>
<evidence type="ECO:0000313" key="5">
    <source>
        <dbReference type="EMBL" id="MBA5607052.1"/>
    </source>
</evidence>
<dbReference type="Pfam" id="PF18443">
    <property type="entry name" value="Tli4_N"/>
    <property type="match status" value="1"/>
</dbReference>
<dbReference type="Pfam" id="PF18426">
    <property type="entry name" value="Tli4_C"/>
    <property type="match status" value="1"/>
</dbReference>
<comment type="caution">
    <text evidence="5">The sequence shown here is derived from an EMBL/GenBank/DDBJ whole genome shotgun (WGS) entry which is preliminary data.</text>
</comment>
<feature type="signal peptide" evidence="2">
    <location>
        <begin position="1"/>
        <end position="22"/>
    </location>
</feature>
<dbReference type="Proteomes" id="UP000566711">
    <property type="component" value="Unassembled WGS sequence"/>
</dbReference>
<feature type="region of interest" description="Disordered" evidence="1">
    <location>
        <begin position="332"/>
        <end position="353"/>
    </location>
</feature>
<evidence type="ECO:0008006" key="7">
    <source>
        <dbReference type="Google" id="ProtNLM"/>
    </source>
</evidence>
<dbReference type="RefSeq" id="WP_182219274.1">
    <property type="nucleotide sequence ID" value="NZ_JACEZS010000014.1"/>
</dbReference>
<dbReference type="PROSITE" id="PS51257">
    <property type="entry name" value="PROKAR_LIPOPROTEIN"/>
    <property type="match status" value="1"/>
</dbReference>
<feature type="domain" description="Tle cognate immunity protein 4 C-terminal" evidence="3">
    <location>
        <begin position="169"/>
        <end position="333"/>
    </location>
</feature>
<proteinExistence type="predicted"/>
<feature type="chain" id="PRO_5030507256" description="Tle cognate immunity protein 4 C-terminal domain-containing protein" evidence="2">
    <location>
        <begin position="23"/>
        <end position="448"/>
    </location>
</feature>
<keyword evidence="2" id="KW-0732">Signal</keyword>
<dbReference type="AlphaFoldDB" id="A0A7W2I7X4"/>
<sequence length="448" mass="50268">MQRTAGIGFVISVFFLSLGACAKDVAMKNTTTLCFGRFLIDLPPGAQIKEIGQQSQFMYGDLLSEVFQGGVAEFGKRMMQRETKLRSVTGKNERLLDKTLSPSQDAMIFTTREKVFGENDFGFEAYKVDQDQLFSLMHINFDEGVFRNKVLIRLQNEILPYLRARSIEEIPVEPGFCVKNGFIANDGSRYQFEEARMQINFKEWPDVWVSIYSQTVPKGGEQTLLQRVASHPYTGIYATLARQIKTLRKGVHDIHGIKGEEILEVFPTENGFKQHSFRWETLGAVKSIFAPSIVFEFESGTPLEGEPRPPTLTDDQAVKLFDSIVNSIRLRPTTAPAKSNANERPKRPLGDQAVTGRICPQTGWWQTDDAGVVADWRRRHFKEGEPLPSALRYLEPNLWQKIKGERPAGQGAVLWKLVEYGDAPEVAKQELPPQEAGPAKGAEPPTGG</sequence>
<evidence type="ECO:0000313" key="6">
    <source>
        <dbReference type="Proteomes" id="UP000566711"/>
    </source>
</evidence>
<evidence type="ECO:0000256" key="2">
    <source>
        <dbReference type="SAM" id="SignalP"/>
    </source>
</evidence>
<keyword evidence="6" id="KW-1185">Reference proteome</keyword>
<dbReference type="InterPro" id="IPR041290">
    <property type="entry name" value="Tli4_C"/>
</dbReference>
<dbReference type="InterPro" id="IPR040761">
    <property type="entry name" value="Tli4_N"/>
</dbReference>
<gene>
    <name evidence="5" type="ORF">H3H36_16970</name>
</gene>
<dbReference type="EMBL" id="JACEZS010000014">
    <property type="protein sequence ID" value="MBA5607052.1"/>
    <property type="molecule type" value="Genomic_DNA"/>
</dbReference>